<dbReference type="EMBL" id="OMOH01000004">
    <property type="protein sequence ID" value="SPF68131.1"/>
    <property type="molecule type" value="Genomic_DNA"/>
</dbReference>
<evidence type="ECO:0000313" key="1">
    <source>
        <dbReference type="EMBL" id="SPF68131.1"/>
    </source>
</evidence>
<evidence type="ECO:0000313" key="2">
    <source>
        <dbReference type="Proteomes" id="UP000265962"/>
    </source>
</evidence>
<keyword evidence="2" id="KW-1185">Reference proteome</keyword>
<dbReference type="Gene3D" id="1.10.287.1060">
    <property type="entry name" value="ESAT-6-like"/>
    <property type="match status" value="1"/>
</dbReference>
<dbReference type="AlphaFoldDB" id="A0A375I1Y0"/>
<proteinExistence type="predicted"/>
<reference evidence="2" key="1">
    <citation type="submission" date="2018-02" db="EMBL/GenBank/DDBJ databases">
        <authorList>
            <person name="Hornung B."/>
        </authorList>
    </citation>
    <scope>NUCLEOTIDE SEQUENCE [LARGE SCALE GENOMIC DNA]</scope>
</reference>
<name>A0A375I1Y0_9ACTN</name>
<organism evidence="1 2">
    <name type="scientific">Propionibacterium ruminifibrarum</name>
    <dbReference type="NCBI Taxonomy" id="1962131"/>
    <lineage>
        <taxon>Bacteria</taxon>
        <taxon>Bacillati</taxon>
        <taxon>Actinomycetota</taxon>
        <taxon>Actinomycetes</taxon>
        <taxon>Propionibacteriales</taxon>
        <taxon>Propionibacteriaceae</taxon>
        <taxon>Propionibacterium</taxon>
    </lineage>
</organism>
<dbReference type="Proteomes" id="UP000265962">
    <property type="component" value="Unassembled WGS sequence"/>
</dbReference>
<accession>A0A375I1Y0</accession>
<gene>
    <name evidence="1" type="ORF">PROPJV5_1074</name>
</gene>
<sequence length="108" mass="11705">MDYSGFDNVNDADRNDYNIADSQTAGANMRAAAAQLLAVLDSHDADVKSLMANYEAEGVSDQMHQLEDNWNKAGHEVRQIIAQLIGAMEESDQVAQTALQRAGSAVHL</sequence>
<protein>
    <submittedName>
        <fullName evidence="1">Uncharacterized protein</fullName>
    </submittedName>
</protein>